<feature type="domain" description="SusD-like N-terminal" evidence="7">
    <location>
        <begin position="99"/>
        <end position="222"/>
    </location>
</feature>
<name>A0A1V9FP31_9BACT</name>
<dbReference type="STRING" id="1703345.A3860_34930"/>
<dbReference type="Pfam" id="PF07980">
    <property type="entry name" value="SusD_RagB"/>
    <property type="match status" value="1"/>
</dbReference>
<keyword evidence="4" id="KW-0472">Membrane</keyword>
<evidence type="ECO:0000256" key="1">
    <source>
        <dbReference type="ARBA" id="ARBA00004442"/>
    </source>
</evidence>
<dbReference type="InterPro" id="IPR012944">
    <property type="entry name" value="SusD_RagB_dom"/>
</dbReference>
<gene>
    <name evidence="8" type="ORF">A3860_34930</name>
</gene>
<dbReference type="RefSeq" id="WP_081153664.1">
    <property type="nucleotide sequence ID" value="NZ_LVYD01000066.1"/>
</dbReference>
<dbReference type="Pfam" id="PF14322">
    <property type="entry name" value="SusD-like_3"/>
    <property type="match status" value="1"/>
</dbReference>
<evidence type="ECO:0000259" key="7">
    <source>
        <dbReference type="Pfam" id="PF14322"/>
    </source>
</evidence>
<evidence type="ECO:0000256" key="3">
    <source>
        <dbReference type="ARBA" id="ARBA00022729"/>
    </source>
</evidence>
<keyword evidence="9" id="KW-1185">Reference proteome</keyword>
<evidence type="ECO:0000256" key="5">
    <source>
        <dbReference type="ARBA" id="ARBA00023237"/>
    </source>
</evidence>
<dbReference type="AlphaFoldDB" id="A0A1V9FP31"/>
<evidence type="ECO:0000313" key="9">
    <source>
        <dbReference type="Proteomes" id="UP000192796"/>
    </source>
</evidence>
<comment type="similarity">
    <text evidence="2">Belongs to the SusD family.</text>
</comment>
<dbReference type="OrthoDB" id="5694214at2"/>
<dbReference type="InterPro" id="IPR011990">
    <property type="entry name" value="TPR-like_helical_dom_sf"/>
</dbReference>
<evidence type="ECO:0000259" key="6">
    <source>
        <dbReference type="Pfam" id="PF07980"/>
    </source>
</evidence>
<protein>
    <submittedName>
        <fullName evidence="8">Carbohydrate-binding protein SusD</fullName>
    </submittedName>
</protein>
<sequence length="524" mass="57333">MKSINKLYIPLLLLVAVAGCKKGYLDRPSQSQIASNNFYQTTTEMRLATANLYGGVPWWQWHAGPFLQLGDVMSGNGTTGQYQGTDNNELFAVNLSASNGVVQGAWTGLYNVIGQCNNTILGIQKYTPATVSPTDKNAAIAEARFIRGYAYFNLAVHWGAVPIVEDNSKLIENPLINRTIVSDVYKFVTNDLTYAAQNLPVTDAAGRVTTWSAQGMLSKVYLTLAGLGGGGTRKQAYLDSAKKYAGNVCKNSGKTLFPSYYDLFKVQSNDVPEVLFAYQWEAGTGYGYGNTLNNYAPSNTIMPKKGGAWASMKPTYDLYLMYSNKDTIRRKATFMINGDYFPELNAAGGGYKATGSSMKKHIIGNDIDNSSPLMDLWSSPEHDAVLRLADVYLIYAEAILGNNTTTTDGEALLYFNKVRTRAGIDPATSLTIDTLLNERRIEFAFEGNYWMDLVRLSYWNPTKAVNIINGQNRAFFNYAAGVATPDASPVVSVLPATASSFTLQIPASELTANPKLAEPPVPYY</sequence>
<evidence type="ECO:0000313" key="8">
    <source>
        <dbReference type="EMBL" id="OQP60124.1"/>
    </source>
</evidence>
<reference evidence="8 9" key="1">
    <citation type="submission" date="2016-03" db="EMBL/GenBank/DDBJ databases">
        <title>Niastella vici sp. nov., isolated from farmland soil.</title>
        <authorList>
            <person name="Chen L."/>
            <person name="Wang D."/>
            <person name="Yang S."/>
            <person name="Wang G."/>
        </authorList>
    </citation>
    <scope>NUCLEOTIDE SEQUENCE [LARGE SCALE GENOMIC DNA]</scope>
    <source>
        <strain evidence="8 9">DJ57</strain>
    </source>
</reference>
<evidence type="ECO:0000256" key="4">
    <source>
        <dbReference type="ARBA" id="ARBA00023136"/>
    </source>
</evidence>
<keyword evidence="5" id="KW-0998">Cell outer membrane</keyword>
<keyword evidence="3" id="KW-0732">Signal</keyword>
<dbReference type="EMBL" id="LVYD01000066">
    <property type="protein sequence ID" value="OQP60124.1"/>
    <property type="molecule type" value="Genomic_DNA"/>
</dbReference>
<dbReference type="GO" id="GO:0009279">
    <property type="term" value="C:cell outer membrane"/>
    <property type="evidence" value="ECO:0007669"/>
    <property type="project" value="UniProtKB-SubCell"/>
</dbReference>
<dbReference type="Gene3D" id="1.25.40.390">
    <property type="match status" value="1"/>
</dbReference>
<dbReference type="Proteomes" id="UP000192796">
    <property type="component" value="Unassembled WGS sequence"/>
</dbReference>
<proteinExistence type="inferred from homology"/>
<organism evidence="8 9">
    <name type="scientific">Niastella vici</name>
    <dbReference type="NCBI Taxonomy" id="1703345"/>
    <lineage>
        <taxon>Bacteria</taxon>
        <taxon>Pseudomonadati</taxon>
        <taxon>Bacteroidota</taxon>
        <taxon>Chitinophagia</taxon>
        <taxon>Chitinophagales</taxon>
        <taxon>Chitinophagaceae</taxon>
        <taxon>Niastella</taxon>
    </lineage>
</organism>
<accession>A0A1V9FP31</accession>
<dbReference type="CDD" id="cd08977">
    <property type="entry name" value="SusD"/>
    <property type="match status" value="1"/>
</dbReference>
<comment type="subcellular location">
    <subcellularLocation>
        <location evidence="1">Cell outer membrane</location>
    </subcellularLocation>
</comment>
<comment type="caution">
    <text evidence="8">The sequence shown here is derived from an EMBL/GenBank/DDBJ whole genome shotgun (WGS) entry which is preliminary data.</text>
</comment>
<evidence type="ECO:0000256" key="2">
    <source>
        <dbReference type="ARBA" id="ARBA00006275"/>
    </source>
</evidence>
<dbReference type="SUPFAM" id="SSF48452">
    <property type="entry name" value="TPR-like"/>
    <property type="match status" value="1"/>
</dbReference>
<dbReference type="PROSITE" id="PS51257">
    <property type="entry name" value="PROKAR_LIPOPROTEIN"/>
    <property type="match status" value="1"/>
</dbReference>
<dbReference type="InterPro" id="IPR033985">
    <property type="entry name" value="SusD-like_N"/>
</dbReference>
<feature type="domain" description="RagB/SusD" evidence="6">
    <location>
        <begin position="347"/>
        <end position="518"/>
    </location>
</feature>